<sequence length="228" mass="23578">MTLLAAAILLAATAVCLAFIRRNLHAEADARRQDISNGIAVLVTVMLILLGCFLAGRFLYSLLGGALAGGLPHWLAGGGRVSAAALLGATAALGLLAYVPRLLRPRQPPDPAAKPAAAAAASRPAAKAVKPAKAAKAAPGEPASRRLAWLGWTGLLLTLIGATLLVFAYIVTPPDLRALLMRSIDTLPGQQAEMIAHARFIFYVAGGTLLAGALLLLAWPLVRRPVPA</sequence>
<dbReference type="Proteomes" id="UP001175604">
    <property type="component" value="Unassembled WGS sequence"/>
</dbReference>
<reference evidence="2" key="1">
    <citation type="submission" date="2023-06" db="EMBL/GenBank/DDBJ databases">
        <title>full genome analysis of Phenantherene degrader P3.</title>
        <authorList>
            <person name="Akbar A."/>
            <person name="Rahmeh R."/>
            <person name="Kishk M."/>
        </authorList>
    </citation>
    <scope>NUCLEOTIDE SEQUENCE</scope>
    <source>
        <strain evidence="2">P3</strain>
    </source>
</reference>
<name>A0ABT7W728_9BORD</name>
<feature type="transmembrane region" description="Helical" evidence="1">
    <location>
        <begin position="149"/>
        <end position="172"/>
    </location>
</feature>
<evidence type="ECO:0000256" key="1">
    <source>
        <dbReference type="SAM" id="Phobius"/>
    </source>
</evidence>
<proteinExistence type="predicted"/>
<feature type="transmembrane region" description="Helical" evidence="1">
    <location>
        <begin position="38"/>
        <end position="60"/>
    </location>
</feature>
<protein>
    <recommendedName>
        <fullName evidence="4">Integral membrane protein</fullName>
    </recommendedName>
</protein>
<accession>A0ABT7W728</accession>
<gene>
    <name evidence="2" type="ORF">QUC21_18115</name>
</gene>
<keyword evidence="1" id="KW-0472">Membrane</keyword>
<dbReference type="RefSeq" id="WP_051439508.1">
    <property type="nucleotide sequence ID" value="NZ_JAUDJE010000017.1"/>
</dbReference>
<keyword evidence="1" id="KW-1133">Transmembrane helix</keyword>
<evidence type="ECO:0008006" key="4">
    <source>
        <dbReference type="Google" id="ProtNLM"/>
    </source>
</evidence>
<feature type="transmembrane region" description="Helical" evidence="1">
    <location>
        <begin position="200"/>
        <end position="222"/>
    </location>
</feature>
<keyword evidence="1" id="KW-0812">Transmembrane</keyword>
<comment type="caution">
    <text evidence="2">The sequence shown here is derived from an EMBL/GenBank/DDBJ whole genome shotgun (WGS) entry which is preliminary data.</text>
</comment>
<evidence type="ECO:0000313" key="2">
    <source>
        <dbReference type="EMBL" id="MDM9560957.1"/>
    </source>
</evidence>
<evidence type="ECO:0000313" key="3">
    <source>
        <dbReference type="Proteomes" id="UP001175604"/>
    </source>
</evidence>
<keyword evidence="3" id="KW-1185">Reference proteome</keyword>
<feature type="transmembrane region" description="Helical" evidence="1">
    <location>
        <begin position="81"/>
        <end position="99"/>
    </location>
</feature>
<dbReference type="EMBL" id="JAUDJE010000017">
    <property type="protein sequence ID" value="MDM9560957.1"/>
    <property type="molecule type" value="Genomic_DNA"/>
</dbReference>
<organism evidence="2 3">
    <name type="scientific">Bordetella petrii</name>
    <dbReference type="NCBI Taxonomy" id="94624"/>
    <lineage>
        <taxon>Bacteria</taxon>
        <taxon>Pseudomonadati</taxon>
        <taxon>Pseudomonadota</taxon>
        <taxon>Betaproteobacteria</taxon>
        <taxon>Burkholderiales</taxon>
        <taxon>Alcaligenaceae</taxon>
        <taxon>Bordetella</taxon>
    </lineage>
</organism>